<dbReference type="Gene3D" id="3.30.160.250">
    <property type="match status" value="1"/>
</dbReference>
<dbReference type="RefSeq" id="WP_257718921.1">
    <property type="nucleotide sequence ID" value="NZ_JANJOU010000031.1"/>
</dbReference>
<dbReference type="PANTHER" id="PTHR34504">
    <property type="entry name" value="ANTITOXIN HICB"/>
    <property type="match status" value="1"/>
</dbReference>
<accession>A0ABT1XC30</accession>
<evidence type="ECO:0000313" key="3">
    <source>
        <dbReference type="Proteomes" id="UP001524642"/>
    </source>
</evidence>
<proteinExistence type="predicted"/>
<gene>
    <name evidence="2" type="ORF">NRP21_24775</name>
</gene>
<dbReference type="EMBL" id="JANJOU010000031">
    <property type="protein sequence ID" value="MCR0985269.1"/>
    <property type="molecule type" value="Genomic_DNA"/>
</dbReference>
<dbReference type="SUPFAM" id="SSF143100">
    <property type="entry name" value="TTHA1013/TTHA0281-like"/>
    <property type="match status" value="1"/>
</dbReference>
<evidence type="ECO:0000259" key="1">
    <source>
        <dbReference type="Pfam" id="PF15919"/>
    </source>
</evidence>
<organism evidence="2 3">
    <name type="scientific">Roseomonas populi</name>
    <dbReference type="NCBI Taxonomy" id="3121582"/>
    <lineage>
        <taxon>Bacteria</taxon>
        <taxon>Pseudomonadati</taxon>
        <taxon>Pseudomonadota</taxon>
        <taxon>Alphaproteobacteria</taxon>
        <taxon>Acetobacterales</taxon>
        <taxon>Roseomonadaceae</taxon>
        <taxon>Roseomonas</taxon>
    </lineage>
</organism>
<feature type="domain" description="HicB-like antitoxin of toxin-antitoxin system" evidence="1">
    <location>
        <begin position="6"/>
        <end position="124"/>
    </location>
</feature>
<reference evidence="2 3" key="1">
    <citation type="submission" date="2022-06" db="EMBL/GenBank/DDBJ databases">
        <title>Roseomonas CN29.</title>
        <authorList>
            <person name="Cheng Y."/>
            <person name="He X."/>
        </authorList>
    </citation>
    <scope>NUCLEOTIDE SEQUENCE [LARGE SCALE GENOMIC DNA]</scope>
    <source>
        <strain evidence="2 3">CN29</strain>
    </source>
</reference>
<name>A0ABT1XC30_9PROT</name>
<sequence length="134" mass="14379">MPTRYYPAILEQAPAGFSVFFPDFPGCVSDGTSTEHAAREAEQALALHIRGRIEDGNAIPDPTLLESVERDPEAEEFARILVRAELPGRAVRANITMEEGLLAAVDTFAKQQGKTRLASLADAARAAMQGARAA</sequence>
<protein>
    <submittedName>
        <fullName evidence="2">Type II toxin-antitoxin system HicB family antitoxin</fullName>
    </submittedName>
</protein>
<dbReference type="InterPro" id="IPR035069">
    <property type="entry name" value="TTHA1013/TTHA0281-like"/>
</dbReference>
<dbReference type="InterPro" id="IPR051404">
    <property type="entry name" value="TA_system_antitoxin"/>
</dbReference>
<comment type="caution">
    <text evidence="2">The sequence shown here is derived from an EMBL/GenBank/DDBJ whole genome shotgun (WGS) entry which is preliminary data.</text>
</comment>
<dbReference type="InterPro" id="IPR031807">
    <property type="entry name" value="HicB-like"/>
</dbReference>
<evidence type="ECO:0000313" key="2">
    <source>
        <dbReference type="EMBL" id="MCR0985269.1"/>
    </source>
</evidence>
<dbReference type="Proteomes" id="UP001524642">
    <property type="component" value="Unassembled WGS sequence"/>
</dbReference>
<dbReference type="PANTHER" id="PTHR34504:SF2">
    <property type="entry name" value="UPF0150 PROTEIN SSL0259"/>
    <property type="match status" value="1"/>
</dbReference>
<dbReference type="Pfam" id="PF15919">
    <property type="entry name" value="HicB_lk_antitox"/>
    <property type="match status" value="1"/>
</dbReference>
<keyword evidence="3" id="KW-1185">Reference proteome</keyword>